<accession>A0ABP5A067</accession>
<dbReference type="Pfam" id="PF25637">
    <property type="entry name" value="DUF7942"/>
    <property type="match status" value="1"/>
</dbReference>
<gene>
    <name evidence="2" type="ORF">GCM10009716_01820</name>
</gene>
<keyword evidence="1" id="KW-1133">Transmembrane helix</keyword>
<dbReference type="RefSeq" id="WP_344257966.1">
    <property type="nucleotide sequence ID" value="NZ_BAAAMJ010000002.1"/>
</dbReference>
<dbReference type="NCBIfam" id="NF046119">
    <property type="entry name" value="memb_SCO4225"/>
    <property type="match status" value="1"/>
</dbReference>
<dbReference type="InterPro" id="IPR057702">
    <property type="entry name" value="DUF7942"/>
</dbReference>
<reference evidence="3" key="1">
    <citation type="journal article" date="2019" name="Int. J. Syst. Evol. Microbiol.">
        <title>The Global Catalogue of Microorganisms (GCM) 10K type strain sequencing project: providing services to taxonomists for standard genome sequencing and annotation.</title>
        <authorList>
            <consortium name="The Broad Institute Genomics Platform"/>
            <consortium name="The Broad Institute Genome Sequencing Center for Infectious Disease"/>
            <person name="Wu L."/>
            <person name="Ma J."/>
        </authorList>
    </citation>
    <scope>NUCLEOTIDE SEQUENCE [LARGE SCALE GENOMIC DNA]</scope>
    <source>
        <strain evidence="3">JCM 13581</strain>
    </source>
</reference>
<sequence>MNSNQRVQRFFSAISGTWPSRIYLAAAFALLTWVAVDTMFVDHADASFAAVIPMLFTAPTSLVVLLLPEGSAVAYFAAVAVAAVINAALLGLAVRALRGGAARPAQA</sequence>
<dbReference type="Proteomes" id="UP001501303">
    <property type="component" value="Unassembled WGS sequence"/>
</dbReference>
<dbReference type="EMBL" id="BAAAMJ010000002">
    <property type="protein sequence ID" value="GAA1895486.1"/>
    <property type="molecule type" value="Genomic_DNA"/>
</dbReference>
<feature type="transmembrane region" description="Helical" evidence="1">
    <location>
        <begin position="20"/>
        <end position="41"/>
    </location>
</feature>
<keyword evidence="1" id="KW-0812">Transmembrane</keyword>
<protein>
    <submittedName>
        <fullName evidence="2">Uncharacterized protein</fullName>
    </submittedName>
</protein>
<evidence type="ECO:0000313" key="2">
    <source>
        <dbReference type="EMBL" id="GAA1895486.1"/>
    </source>
</evidence>
<keyword evidence="1" id="KW-0472">Membrane</keyword>
<comment type="caution">
    <text evidence="2">The sequence shown here is derived from an EMBL/GenBank/DDBJ whole genome shotgun (WGS) entry which is preliminary data.</text>
</comment>
<organism evidence="2 3">
    <name type="scientific">Streptomyces sodiiphilus</name>
    <dbReference type="NCBI Taxonomy" id="226217"/>
    <lineage>
        <taxon>Bacteria</taxon>
        <taxon>Bacillati</taxon>
        <taxon>Actinomycetota</taxon>
        <taxon>Actinomycetes</taxon>
        <taxon>Kitasatosporales</taxon>
        <taxon>Streptomycetaceae</taxon>
        <taxon>Streptomyces</taxon>
    </lineage>
</organism>
<keyword evidence="3" id="KW-1185">Reference proteome</keyword>
<name>A0ABP5A067_9ACTN</name>
<proteinExistence type="predicted"/>
<evidence type="ECO:0000256" key="1">
    <source>
        <dbReference type="SAM" id="Phobius"/>
    </source>
</evidence>
<evidence type="ECO:0000313" key="3">
    <source>
        <dbReference type="Proteomes" id="UP001501303"/>
    </source>
</evidence>
<feature type="transmembrane region" description="Helical" evidence="1">
    <location>
        <begin position="73"/>
        <end position="94"/>
    </location>
</feature>
<feature type="transmembrane region" description="Helical" evidence="1">
    <location>
        <begin position="48"/>
        <end position="67"/>
    </location>
</feature>